<gene>
    <name evidence="1" type="primary">Acey_s0305.g1958</name>
    <name evidence="1" type="ORF">Y032_0305g1958</name>
</gene>
<proteinExistence type="predicted"/>
<sequence length="71" mass="7903">MEADRIDSIFLNFWVTAHLSTALDPYPGVSRLLDAGPPITPWYSVPGVSPLWAPVHPYHTMKPNSGRLPTF</sequence>
<evidence type="ECO:0000313" key="2">
    <source>
        <dbReference type="Proteomes" id="UP000024635"/>
    </source>
</evidence>
<dbReference type="AlphaFoldDB" id="A0A016S438"/>
<organism evidence="1 2">
    <name type="scientific">Ancylostoma ceylanicum</name>
    <dbReference type="NCBI Taxonomy" id="53326"/>
    <lineage>
        <taxon>Eukaryota</taxon>
        <taxon>Metazoa</taxon>
        <taxon>Ecdysozoa</taxon>
        <taxon>Nematoda</taxon>
        <taxon>Chromadorea</taxon>
        <taxon>Rhabditida</taxon>
        <taxon>Rhabditina</taxon>
        <taxon>Rhabditomorpha</taxon>
        <taxon>Strongyloidea</taxon>
        <taxon>Ancylostomatidae</taxon>
        <taxon>Ancylostomatinae</taxon>
        <taxon>Ancylostoma</taxon>
    </lineage>
</organism>
<name>A0A016S438_9BILA</name>
<dbReference type="Proteomes" id="UP000024635">
    <property type="component" value="Unassembled WGS sequence"/>
</dbReference>
<keyword evidence="2" id="KW-1185">Reference proteome</keyword>
<dbReference type="EMBL" id="JARK01001641">
    <property type="protein sequence ID" value="EYB85072.1"/>
    <property type="molecule type" value="Genomic_DNA"/>
</dbReference>
<comment type="caution">
    <text evidence="1">The sequence shown here is derived from an EMBL/GenBank/DDBJ whole genome shotgun (WGS) entry which is preliminary data.</text>
</comment>
<reference evidence="2" key="1">
    <citation type="journal article" date="2015" name="Nat. Genet.">
        <title>The genome and transcriptome of the zoonotic hookworm Ancylostoma ceylanicum identify infection-specific gene families.</title>
        <authorList>
            <person name="Schwarz E.M."/>
            <person name="Hu Y."/>
            <person name="Antoshechkin I."/>
            <person name="Miller M.M."/>
            <person name="Sternberg P.W."/>
            <person name="Aroian R.V."/>
        </authorList>
    </citation>
    <scope>NUCLEOTIDE SEQUENCE</scope>
    <source>
        <strain evidence="2">HY135</strain>
    </source>
</reference>
<accession>A0A016S438</accession>
<evidence type="ECO:0000313" key="1">
    <source>
        <dbReference type="EMBL" id="EYB85072.1"/>
    </source>
</evidence>
<protein>
    <submittedName>
        <fullName evidence="1">Uncharacterized protein</fullName>
    </submittedName>
</protein>